<feature type="transmembrane region" description="Helical" evidence="7">
    <location>
        <begin position="320"/>
        <end position="347"/>
    </location>
</feature>
<name>A0A5Q0LW07_VARPD</name>
<feature type="transmembrane region" description="Helical" evidence="7">
    <location>
        <begin position="544"/>
        <end position="564"/>
    </location>
</feature>
<dbReference type="Proteomes" id="UP000326780">
    <property type="component" value="Chromosome"/>
</dbReference>
<dbReference type="InterPro" id="IPR035906">
    <property type="entry name" value="MetI-like_sf"/>
</dbReference>
<feature type="transmembrane region" description="Helical" evidence="7">
    <location>
        <begin position="576"/>
        <end position="596"/>
    </location>
</feature>
<feature type="domain" description="ABC transmembrane type-1" evidence="9">
    <location>
        <begin position="538"/>
        <end position="728"/>
    </location>
</feature>
<feature type="transmembrane region" description="Helical" evidence="7">
    <location>
        <begin position="25"/>
        <end position="45"/>
    </location>
</feature>
<proteinExistence type="inferred from homology"/>
<dbReference type="PROSITE" id="PS50928">
    <property type="entry name" value="ABC_TM1"/>
    <property type="match status" value="2"/>
</dbReference>
<dbReference type="GO" id="GO:0005886">
    <property type="term" value="C:plasma membrane"/>
    <property type="evidence" value="ECO:0007669"/>
    <property type="project" value="UniProtKB-SubCell"/>
</dbReference>
<feature type="transmembrane region" description="Helical" evidence="7">
    <location>
        <begin position="103"/>
        <end position="124"/>
    </location>
</feature>
<dbReference type="InterPro" id="IPR000515">
    <property type="entry name" value="MetI-like"/>
</dbReference>
<keyword evidence="3" id="KW-1003">Cell membrane</keyword>
<feature type="transmembrane region" description="Helical" evidence="7">
    <location>
        <begin position="484"/>
        <end position="505"/>
    </location>
</feature>
<evidence type="ECO:0000256" key="1">
    <source>
        <dbReference type="ARBA" id="ARBA00004651"/>
    </source>
</evidence>
<reference evidence="10 11" key="1">
    <citation type="submission" date="2019-10" db="EMBL/GenBank/DDBJ databases">
        <title>Complete genome sequence of Variovorax paradoxus 5C-2.</title>
        <authorList>
            <person name="Gogoleva N.E."/>
            <person name="Balkin A.S."/>
        </authorList>
    </citation>
    <scope>NUCLEOTIDE SEQUENCE [LARGE SCALE GENOMIC DNA]</scope>
    <source>
        <strain evidence="10 11">5C-2</strain>
    </source>
</reference>
<keyword evidence="5 7" id="KW-1133">Transmembrane helix</keyword>
<dbReference type="GO" id="GO:0055085">
    <property type="term" value="P:transmembrane transport"/>
    <property type="evidence" value="ECO:0007669"/>
    <property type="project" value="InterPro"/>
</dbReference>
<dbReference type="EMBL" id="CP045644">
    <property type="protein sequence ID" value="QFZ81501.1"/>
    <property type="molecule type" value="Genomic_DNA"/>
</dbReference>
<feature type="transmembrane region" description="Helical" evidence="7">
    <location>
        <begin position="602"/>
        <end position="620"/>
    </location>
</feature>
<keyword evidence="2 7" id="KW-0813">Transport</keyword>
<evidence type="ECO:0000256" key="5">
    <source>
        <dbReference type="ARBA" id="ARBA00022989"/>
    </source>
</evidence>
<comment type="similarity">
    <text evidence="7">Belongs to the binding-protein-dependent transport system permease family.</text>
</comment>
<evidence type="ECO:0000256" key="8">
    <source>
        <dbReference type="SAM" id="MobiDB-lite"/>
    </source>
</evidence>
<evidence type="ECO:0000256" key="7">
    <source>
        <dbReference type="RuleBase" id="RU363032"/>
    </source>
</evidence>
<dbReference type="SUPFAM" id="SSF161098">
    <property type="entry name" value="MetI-like"/>
    <property type="match status" value="2"/>
</dbReference>
<feature type="transmembrane region" description="Helical" evidence="7">
    <location>
        <begin position="517"/>
        <end position="538"/>
    </location>
</feature>
<feature type="transmembrane region" description="Helical" evidence="7">
    <location>
        <begin position="244"/>
        <end position="264"/>
    </location>
</feature>
<dbReference type="Pfam" id="PF00528">
    <property type="entry name" value="BPD_transp_1"/>
    <property type="match status" value="2"/>
</dbReference>
<dbReference type="AlphaFoldDB" id="A0A5Q0LW07"/>
<dbReference type="RefSeq" id="WP_153280501.1">
    <property type="nucleotide sequence ID" value="NZ_CP045644.1"/>
</dbReference>
<evidence type="ECO:0000256" key="3">
    <source>
        <dbReference type="ARBA" id="ARBA00022475"/>
    </source>
</evidence>
<dbReference type="PANTHER" id="PTHR30183:SF7">
    <property type="entry name" value="FERRIC TRANSPORT SYSTEM PERMEASE PROTEIN FBPB 1-RELATED"/>
    <property type="match status" value="1"/>
</dbReference>
<keyword evidence="4 7" id="KW-0812">Transmembrane</keyword>
<gene>
    <name evidence="10" type="ORF">GFK26_01270</name>
</gene>
<comment type="subcellular location">
    <subcellularLocation>
        <location evidence="1 7">Cell membrane</location>
        <topology evidence="1 7">Multi-pass membrane protein</topology>
    </subcellularLocation>
</comment>
<feature type="transmembrane region" description="Helical" evidence="7">
    <location>
        <begin position="707"/>
        <end position="732"/>
    </location>
</feature>
<keyword evidence="6 7" id="KW-0472">Membrane</keyword>
<evidence type="ECO:0000313" key="11">
    <source>
        <dbReference type="Proteomes" id="UP000326780"/>
    </source>
</evidence>
<protein>
    <submittedName>
        <fullName evidence="10">ABC transporter permease subunit</fullName>
    </submittedName>
</protein>
<feature type="transmembrane region" description="Helical" evidence="7">
    <location>
        <begin position="276"/>
        <end position="300"/>
    </location>
</feature>
<organism evidence="10 11">
    <name type="scientific">Variovorax paradoxus</name>
    <dbReference type="NCBI Taxonomy" id="34073"/>
    <lineage>
        <taxon>Bacteria</taxon>
        <taxon>Pseudomonadati</taxon>
        <taxon>Pseudomonadota</taxon>
        <taxon>Betaproteobacteria</taxon>
        <taxon>Burkholderiales</taxon>
        <taxon>Comamonadaceae</taxon>
        <taxon>Variovorax</taxon>
    </lineage>
</organism>
<evidence type="ECO:0000256" key="2">
    <source>
        <dbReference type="ARBA" id="ARBA00022448"/>
    </source>
</evidence>
<feature type="transmembrane region" description="Helical" evidence="7">
    <location>
        <begin position="430"/>
        <end position="449"/>
    </location>
</feature>
<feature type="transmembrane region" description="Helical" evidence="7">
    <location>
        <begin position="77"/>
        <end position="96"/>
    </location>
</feature>
<dbReference type="CDD" id="cd06261">
    <property type="entry name" value="TM_PBP2"/>
    <property type="match status" value="2"/>
</dbReference>
<evidence type="ECO:0000256" key="6">
    <source>
        <dbReference type="ARBA" id="ARBA00023136"/>
    </source>
</evidence>
<dbReference type="Gene3D" id="1.10.3720.10">
    <property type="entry name" value="MetI-like"/>
    <property type="match status" value="2"/>
</dbReference>
<feature type="transmembrane region" description="Helical" evidence="7">
    <location>
        <begin position="144"/>
        <end position="163"/>
    </location>
</feature>
<dbReference type="PANTHER" id="PTHR30183">
    <property type="entry name" value="MOLYBDENUM TRANSPORT SYSTEM PERMEASE PROTEIN MODB"/>
    <property type="match status" value="1"/>
</dbReference>
<sequence>MEARSNEGAPVNPASLAAARRARRWIWAWVVLGFAAYLVLPWYAIQDATWYEAVPQVFGSAEGANGLMQAATQGRSWLFIGLAGLLLCAVGAALPAGKAQGRWLLAGGAIGAIGLAVAGFTIGARGWSVAALNTQFGELAVNQFGIGAGGFVALTALVMLAAFGIARLGLFKGDLFVSAAVVGCGVLMALFIAYPVSKALSGAFFNEDGQWSITAFIARVFTERIWGLGCLAGGVRCGVAWNTLVLALLTAAGTTFLGTLMALMAERGSQRGQGALRVLALLPIITPPFVVGLGLILLFGRAGIVNQVLESVFGIEPTRWFYGMPGVLVAQLFAFTPIAFMIMRGVVQGIAPSLEEAAQMLRADRRRAFFTVTLPLLKPGLANAFLVGFIESIADFGNPVVVGGQFSVLSTDIFFAIVGAQYDQGRAASLAWVLTLFALGVFALQRGVLGKQNYTTVSGKGDAGIAMPLPDGVRRTIQCIALPWIAFTAVVYLFAFAGGFVQTWGRDYSFTLNHFKSAFALEWGQFGLVWAGTAWNSLITTLKLAGISAPITAALGLLIAWLLARNEFKGQGIFEFGALLAFAIPGTVLGVSYILAFNVPPLELTGTGLIIVLCFMFRNLPVGVRAGTAAFKQLDRSLDEASLMLRASTSQTLFKVVLPLLKPALVAALVYSFVRAMTTVSAVIFLVTAENELATTYIIGRVGNGDYGIALAYCTVLMILMSLAIALVQFVVGERKLGRRGTAPPHQGHHKMESLSV</sequence>
<evidence type="ECO:0000313" key="10">
    <source>
        <dbReference type="EMBL" id="QFZ81501.1"/>
    </source>
</evidence>
<feature type="transmembrane region" description="Helical" evidence="7">
    <location>
        <begin position="368"/>
        <end position="390"/>
    </location>
</feature>
<evidence type="ECO:0000256" key="4">
    <source>
        <dbReference type="ARBA" id="ARBA00022692"/>
    </source>
</evidence>
<feature type="domain" description="ABC transmembrane type-1" evidence="9">
    <location>
        <begin position="240"/>
        <end position="445"/>
    </location>
</feature>
<accession>A0A5Q0LW07</accession>
<evidence type="ECO:0000259" key="9">
    <source>
        <dbReference type="PROSITE" id="PS50928"/>
    </source>
</evidence>
<feature type="region of interest" description="Disordered" evidence="8">
    <location>
        <begin position="738"/>
        <end position="757"/>
    </location>
</feature>
<feature type="transmembrane region" description="Helical" evidence="7">
    <location>
        <begin position="664"/>
        <end position="687"/>
    </location>
</feature>
<feature type="transmembrane region" description="Helical" evidence="7">
    <location>
        <begin position="175"/>
        <end position="196"/>
    </location>
</feature>